<sequence>APFINLSGPCACQCRPTITLHQEETPSSAKLTPKLAWCTVAERRNPNGFGRGESRYLILSSSLCSGTELHRRQSYDTSRYIK</sequence>
<feature type="non-terminal residue" evidence="1">
    <location>
        <position position="1"/>
    </location>
</feature>
<evidence type="ECO:0000313" key="1">
    <source>
        <dbReference type="EMBL" id="KAI4808416.1"/>
    </source>
</evidence>
<comment type="caution">
    <text evidence="1">The sequence shown here is derived from an EMBL/GenBank/DDBJ whole genome shotgun (WGS) entry which is preliminary data.</text>
</comment>
<proteinExistence type="predicted"/>
<protein>
    <submittedName>
        <fullName evidence="1">Uncharacterized protein</fullName>
    </submittedName>
</protein>
<dbReference type="EMBL" id="CM043802">
    <property type="protein sequence ID" value="KAI4808416.1"/>
    <property type="molecule type" value="Genomic_DNA"/>
</dbReference>
<name>A0ACB9W6D2_CHAAC</name>
<feature type="non-terminal residue" evidence="1">
    <location>
        <position position="82"/>
    </location>
</feature>
<reference evidence="1" key="1">
    <citation type="submission" date="2022-05" db="EMBL/GenBank/DDBJ databases">
        <title>Chromosome-level genome of Chaenocephalus aceratus.</title>
        <authorList>
            <person name="Park H."/>
        </authorList>
    </citation>
    <scope>NUCLEOTIDE SEQUENCE</scope>
    <source>
        <strain evidence="1">KU_202001</strain>
    </source>
</reference>
<gene>
    <name evidence="1" type="ORF">KUCAC02_000476</name>
</gene>
<organism evidence="1 2">
    <name type="scientific">Chaenocephalus aceratus</name>
    <name type="common">Blackfin icefish</name>
    <name type="synonym">Chaenichthys aceratus</name>
    <dbReference type="NCBI Taxonomy" id="36190"/>
    <lineage>
        <taxon>Eukaryota</taxon>
        <taxon>Metazoa</taxon>
        <taxon>Chordata</taxon>
        <taxon>Craniata</taxon>
        <taxon>Vertebrata</taxon>
        <taxon>Euteleostomi</taxon>
        <taxon>Actinopterygii</taxon>
        <taxon>Neopterygii</taxon>
        <taxon>Teleostei</taxon>
        <taxon>Neoteleostei</taxon>
        <taxon>Acanthomorphata</taxon>
        <taxon>Eupercaria</taxon>
        <taxon>Perciformes</taxon>
        <taxon>Notothenioidei</taxon>
        <taxon>Channichthyidae</taxon>
        <taxon>Chaenocephalus</taxon>
    </lineage>
</organism>
<evidence type="ECO:0000313" key="2">
    <source>
        <dbReference type="Proteomes" id="UP001057452"/>
    </source>
</evidence>
<keyword evidence="2" id="KW-1185">Reference proteome</keyword>
<dbReference type="Proteomes" id="UP001057452">
    <property type="component" value="Chromosome 18"/>
</dbReference>
<accession>A0ACB9W6D2</accession>